<evidence type="ECO:0000259" key="4">
    <source>
        <dbReference type="PROSITE" id="PS50075"/>
    </source>
</evidence>
<keyword evidence="6" id="KW-1185">Reference proteome</keyword>
<dbReference type="InterPro" id="IPR036291">
    <property type="entry name" value="NAD(P)-bd_dom_sf"/>
</dbReference>
<evidence type="ECO:0000313" key="5">
    <source>
        <dbReference type="EMBL" id="SHF11233.1"/>
    </source>
</evidence>
<evidence type="ECO:0000313" key="6">
    <source>
        <dbReference type="Proteomes" id="UP000184501"/>
    </source>
</evidence>
<dbReference type="InterPro" id="IPR000873">
    <property type="entry name" value="AMP-dep_synth/lig_dom"/>
</dbReference>
<dbReference type="Gene3D" id="3.30.300.30">
    <property type="match status" value="1"/>
</dbReference>
<dbReference type="SUPFAM" id="SSF47336">
    <property type="entry name" value="ACP-like"/>
    <property type="match status" value="1"/>
</dbReference>
<dbReference type="Gene3D" id="3.40.50.720">
    <property type="entry name" value="NAD(P)-binding Rossmann-like Domain"/>
    <property type="match status" value="1"/>
</dbReference>
<organism evidence="5 6">
    <name type="scientific">Streptoalloteichus hindustanus</name>
    <dbReference type="NCBI Taxonomy" id="2017"/>
    <lineage>
        <taxon>Bacteria</taxon>
        <taxon>Bacillati</taxon>
        <taxon>Actinomycetota</taxon>
        <taxon>Actinomycetes</taxon>
        <taxon>Pseudonocardiales</taxon>
        <taxon>Pseudonocardiaceae</taxon>
        <taxon>Streptoalloteichus</taxon>
    </lineage>
</organism>
<dbReference type="InterPro" id="IPR013120">
    <property type="entry name" value="FAR_NAD-bd"/>
</dbReference>
<dbReference type="InterPro" id="IPR020845">
    <property type="entry name" value="AMP-binding_CS"/>
</dbReference>
<feature type="domain" description="Carrier" evidence="4">
    <location>
        <begin position="529"/>
        <end position="608"/>
    </location>
</feature>
<keyword evidence="1" id="KW-0596">Phosphopantetheine</keyword>
<dbReference type="CDD" id="cd12117">
    <property type="entry name" value="A_NRPS_Srf_like"/>
    <property type="match status" value="1"/>
</dbReference>
<sequence>MLSTRLDPTPRPATRWDPSTAPPRDRTLHDLFDAQAALRPRATAAIHHDHHLTYGELRSRSDALAARLRDVGVRPGERVGVCGTRSLDALVAFLGILRTGAAYVPLDDTVPLTRVRAMAEYADVQVVVTLPGSACRVRRLRTRVDLAAVPPARGPLVPPAVDGADCAYVMFTSGSTGRPKPVAIPHRGVVRLALSDLVDQRPRPGDRVLHAYDLSSDASTIEIWSGLLGGACLVLIDREELVSPAALEAAVRGARVTIAYLTTGVFHHVARTRPEALRTLRFVSAGGETMDPALARAVLTACPDTTVVNFYGPTENTVVSTAHVLRDLPPDGQPIPIGRPLERSACYVLRPDGGLAGVGEEGELAVGGDGLALGYLGDPALTAERFVHHPAEPGVRLYRTGDRAVLRPDGELEYRGRTDRQVKLRGHRIELDGVEARLRAHESVGEAVVDVDGDRLVAYLTPAHANSVVPVDRVLQYLAGWLPAPAVPSRLVPVPEFPVNGAGKVDRTRLRALTSPEREDPRPSAPAASGARDLRSTLAEIWQVVLRVTPSVADNFFDLGGDSLLAAEVVTRTLAVLGLDARHGSELVRGLLLAPTLAGFTNTVRVALRSDGRGAGSPLVDFVREGRLGFAVPEPDGPEPRWAEPREVLLTGASGFVGAFLLARLLRATEARVHCPVRARDRAQARRRVLANLTRYGLDVADVEHRIVCFPADLAEPGLGLDHEHRAELAAGVDLVLHSAAQVNFLYPYSALRPSNVDGTREVVRLAAARRVPVHFLSTVAVLAGFGTAGVRHVDEDLPLAHADRLSMGYAESKWVAELVLREAADRGVPVAVHRPYEVTGARGTGACNTETAICSLFRTIAETGLAPDIPLPMDFVPVDYLAEAVVHIATRHRTTRRTYHLTNPNPASLGDVIDRMCRAGHEIRRLSYPDWVGELVRHVAANPTSATAPFVSLCVDRGNRADISVKEMYFEGVFPSLGRDNVDRDLAGSGLSCPPVDAALLDRYLDYFYATGYIDRPTPPRR</sequence>
<dbReference type="InterPro" id="IPR010080">
    <property type="entry name" value="Thioester_reductase-like_dom"/>
</dbReference>
<dbReference type="Gene3D" id="2.30.38.10">
    <property type="entry name" value="Luciferase, Domain 3"/>
    <property type="match status" value="1"/>
</dbReference>
<dbReference type="Pfam" id="PF00501">
    <property type="entry name" value="AMP-binding"/>
    <property type="match status" value="1"/>
</dbReference>
<dbReference type="CDD" id="cd05235">
    <property type="entry name" value="SDR_e1"/>
    <property type="match status" value="1"/>
</dbReference>
<dbReference type="Gene3D" id="1.10.1200.10">
    <property type="entry name" value="ACP-like"/>
    <property type="match status" value="1"/>
</dbReference>
<feature type="region of interest" description="Disordered" evidence="3">
    <location>
        <begin position="1"/>
        <end position="25"/>
    </location>
</feature>
<dbReference type="Gene3D" id="3.40.50.980">
    <property type="match status" value="2"/>
</dbReference>
<dbReference type="PANTHER" id="PTHR44845">
    <property type="entry name" value="CARRIER DOMAIN-CONTAINING PROTEIN"/>
    <property type="match status" value="1"/>
</dbReference>
<keyword evidence="2" id="KW-0597">Phosphoprotein</keyword>
<name>A0A1M4YZI6_STRHI</name>
<dbReference type="STRING" id="2017.SAMN05444320_102547"/>
<gene>
    <name evidence="5" type="ORF">SAMN05444320_102547</name>
</gene>
<dbReference type="NCBIfam" id="TIGR01746">
    <property type="entry name" value="Thioester-redct"/>
    <property type="match status" value="1"/>
</dbReference>
<dbReference type="InterPro" id="IPR010071">
    <property type="entry name" value="AA_adenyl_dom"/>
</dbReference>
<proteinExistence type="predicted"/>
<reference evidence="5 6" key="1">
    <citation type="submission" date="2016-11" db="EMBL/GenBank/DDBJ databases">
        <authorList>
            <person name="Jaros S."/>
            <person name="Januszkiewicz K."/>
            <person name="Wedrychowicz H."/>
        </authorList>
    </citation>
    <scope>NUCLEOTIDE SEQUENCE [LARGE SCALE GENOMIC DNA]</scope>
    <source>
        <strain evidence="5 6">DSM 44523</strain>
    </source>
</reference>
<dbReference type="PROSITE" id="PS50075">
    <property type="entry name" value="CARRIER"/>
    <property type="match status" value="1"/>
</dbReference>
<evidence type="ECO:0000256" key="2">
    <source>
        <dbReference type="ARBA" id="ARBA00022553"/>
    </source>
</evidence>
<dbReference type="PROSITE" id="PS00455">
    <property type="entry name" value="AMP_BINDING"/>
    <property type="match status" value="1"/>
</dbReference>
<dbReference type="Pfam" id="PF07993">
    <property type="entry name" value="NAD_binding_4"/>
    <property type="match status" value="1"/>
</dbReference>
<dbReference type="InterPro" id="IPR045851">
    <property type="entry name" value="AMP-bd_C_sf"/>
</dbReference>
<dbReference type="EMBL" id="FQVN01000002">
    <property type="protein sequence ID" value="SHF11233.1"/>
    <property type="molecule type" value="Genomic_DNA"/>
</dbReference>
<dbReference type="InterPro" id="IPR009081">
    <property type="entry name" value="PP-bd_ACP"/>
</dbReference>
<evidence type="ECO:0000256" key="1">
    <source>
        <dbReference type="ARBA" id="ARBA00022450"/>
    </source>
</evidence>
<dbReference type="SUPFAM" id="SSF56801">
    <property type="entry name" value="Acetyl-CoA synthetase-like"/>
    <property type="match status" value="1"/>
</dbReference>
<dbReference type="Proteomes" id="UP000184501">
    <property type="component" value="Unassembled WGS sequence"/>
</dbReference>
<protein>
    <submittedName>
        <fullName evidence="5">Amino acid adenylation domain-containing protein/thioester reductase domain-containing protein</fullName>
    </submittedName>
</protein>
<dbReference type="NCBIfam" id="TIGR01733">
    <property type="entry name" value="AA-adenyl-dom"/>
    <property type="match status" value="1"/>
</dbReference>
<dbReference type="PANTHER" id="PTHR44845:SF6">
    <property type="entry name" value="BETA-ALANINE-ACTIVATING ENZYME"/>
    <property type="match status" value="1"/>
</dbReference>
<dbReference type="Pfam" id="PF00550">
    <property type="entry name" value="PP-binding"/>
    <property type="match status" value="1"/>
</dbReference>
<evidence type="ECO:0000256" key="3">
    <source>
        <dbReference type="SAM" id="MobiDB-lite"/>
    </source>
</evidence>
<feature type="region of interest" description="Disordered" evidence="3">
    <location>
        <begin position="508"/>
        <end position="531"/>
    </location>
</feature>
<dbReference type="InterPro" id="IPR036736">
    <property type="entry name" value="ACP-like_sf"/>
</dbReference>
<accession>A0A1M4YZI6</accession>
<dbReference type="SUPFAM" id="SSF51735">
    <property type="entry name" value="NAD(P)-binding Rossmann-fold domains"/>
    <property type="match status" value="1"/>
</dbReference>
<dbReference type="RefSeq" id="WP_073480760.1">
    <property type="nucleotide sequence ID" value="NZ_FQVN01000002.1"/>
</dbReference>
<dbReference type="AlphaFoldDB" id="A0A1M4YZI6"/>
<dbReference type="OrthoDB" id="4477213at2"/>